<sequence length="194" mass="21702">MPQCRDIMASAIEMSCALSQVHNRVRAFSNHSPTDEDLGTSLNTVEDQFGAGLERHGLETGAMTKNQGYDDEQIYMKSGRKTEGVDEGEFADKSGQEKSNIVDELIDNIDGQESEEILKEFLEQSLKWGERVEYVKNNDEEGGDHLQYIIDEMNLETETEMRSVSGNGLLEIVDRQPVGTLASFLLPIQRPSGR</sequence>
<reference evidence="1" key="1">
    <citation type="submission" date="2015-04" db="EMBL/GenBank/DDBJ databases">
        <title>The genome sequence of the plant pathogenic Rhizarian Plasmodiophora brassicae reveals insights in its biotrophic life cycle and the origin of chitin synthesis.</title>
        <authorList>
            <person name="Schwelm A."/>
            <person name="Fogelqvist J."/>
            <person name="Knaust A."/>
            <person name="Julke S."/>
            <person name="Lilja T."/>
            <person name="Dhandapani V."/>
            <person name="Bonilla-Rosso G."/>
            <person name="Karlsson M."/>
            <person name="Shevchenko A."/>
            <person name="Choi S.R."/>
            <person name="Kim H.G."/>
            <person name="Park J.Y."/>
            <person name="Lim Y.P."/>
            <person name="Ludwig-Muller J."/>
            <person name="Dixelius C."/>
        </authorList>
    </citation>
    <scope>NUCLEOTIDE SEQUENCE</scope>
    <source>
        <tissue evidence="1">Potato root galls</tissue>
    </source>
</reference>
<proteinExistence type="predicted"/>
<protein>
    <submittedName>
        <fullName evidence="1">Uncharacterized protein</fullName>
    </submittedName>
</protein>
<organism evidence="1">
    <name type="scientific">Spongospora subterranea</name>
    <dbReference type="NCBI Taxonomy" id="70186"/>
    <lineage>
        <taxon>Eukaryota</taxon>
        <taxon>Sar</taxon>
        <taxon>Rhizaria</taxon>
        <taxon>Endomyxa</taxon>
        <taxon>Phytomyxea</taxon>
        <taxon>Plasmodiophorida</taxon>
        <taxon>Plasmodiophoridae</taxon>
        <taxon>Spongospora</taxon>
    </lineage>
</organism>
<dbReference type="EMBL" id="HACM01010312">
    <property type="protein sequence ID" value="CRZ10754.1"/>
    <property type="molecule type" value="Transcribed_RNA"/>
</dbReference>
<evidence type="ECO:0000313" key="1">
    <source>
        <dbReference type="EMBL" id="CRZ10754.1"/>
    </source>
</evidence>
<accession>A0A0H5RPU9</accession>
<dbReference type="AlphaFoldDB" id="A0A0H5RPU9"/>
<name>A0A0H5RPU9_9EUKA</name>